<dbReference type="Gene3D" id="1.10.443.10">
    <property type="entry name" value="Intergrase catalytic core"/>
    <property type="match status" value="1"/>
</dbReference>
<organism evidence="8 9">
    <name type="scientific">Actinokineospora iranica</name>
    <dbReference type="NCBI Taxonomy" id="1271860"/>
    <lineage>
        <taxon>Bacteria</taxon>
        <taxon>Bacillati</taxon>
        <taxon>Actinomycetota</taxon>
        <taxon>Actinomycetes</taxon>
        <taxon>Pseudonocardiales</taxon>
        <taxon>Pseudonocardiaceae</taxon>
        <taxon>Actinokineospora</taxon>
    </lineage>
</organism>
<dbReference type="AlphaFoldDB" id="A0A1G6P1S4"/>
<evidence type="ECO:0000259" key="7">
    <source>
        <dbReference type="PROSITE" id="PS51900"/>
    </source>
</evidence>
<keyword evidence="3" id="KW-0233">DNA recombination</keyword>
<evidence type="ECO:0000259" key="6">
    <source>
        <dbReference type="PROSITE" id="PS51898"/>
    </source>
</evidence>
<dbReference type="SUPFAM" id="SSF56349">
    <property type="entry name" value="DNA breaking-rejoining enzymes"/>
    <property type="match status" value="1"/>
</dbReference>
<keyword evidence="2 4" id="KW-0238">DNA-binding</keyword>
<dbReference type="PROSITE" id="PS51900">
    <property type="entry name" value="CB"/>
    <property type="match status" value="1"/>
</dbReference>
<evidence type="ECO:0000256" key="1">
    <source>
        <dbReference type="ARBA" id="ARBA00022908"/>
    </source>
</evidence>
<reference evidence="9" key="1">
    <citation type="submission" date="2016-10" db="EMBL/GenBank/DDBJ databases">
        <authorList>
            <person name="Varghese N."/>
            <person name="Submissions S."/>
        </authorList>
    </citation>
    <scope>NUCLEOTIDE SEQUENCE [LARGE SCALE GENOMIC DNA]</scope>
    <source>
        <strain evidence="9">IBRC-M 10403</strain>
    </source>
</reference>
<dbReference type="GO" id="GO:0006310">
    <property type="term" value="P:DNA recombination"/>
    <property type="evidence" value="ECO:0007669"/>
    <property type="project" value="UniProtKB-KW"/>
</dbReference>
<dbReference type="InterPro" id="IPR011010">
    <property type="entry name" value="DNA_brk_join_enz"/>
</dbReference>
<evidence type="ECO:0000256" key="4">
    <source>
        <dbReference type="PROSITE-ProRule" id="PRU01248"/>
    </source>
</evidence>
<accession>A0A1G6P1S4</accession>
<evidence type="ECO:0000256" key="3">
    <source>
        <dbReference type="ARBA" id="ARBA00023172"/>
    </source>
</evidence>
<dbReference type="GO" id="GO:0003677">
    <property type="term" value="F:DNA binding"/>
    <property type="evidence" value="ECO:0007669"/>
    <property type="project" value="UniProtKB-UniRule"/>
</dbReference>
<dbReference type="PROSITE" id="PS51898">
    <property type="entry name" value="TYR_RECOMBINASE"/>
    <property type="match status" value="1"/>
</dbReference>
<dbReference type="PANTHER" id="PTHR30349:SF91">
    <property type="entry name" value="INTA PROTEIN"/>
    <property type="match status" value="1"/>
</dbReference>
<feature type="domain" description="Core-binding (CB)" evidence="7">
    <location>
        <begin position="78"/>
        <end position="161"/>
    </location>
</feature>
<name>A0A1G6P1S4_9PSEU</name>
<dbReference type="STRING" id="1271860.SAMN05216174_10481"/>
<dbReference type="OrthoDB" id="9805859at2"/>
<sequence length="449" mass="50109">MPRKKRPEGTRAPNGASSIYLGKDGKWHGRVTMGARDDGKPDRRHVERKTEAEVIKAVRELERKRDSGKASKAGSGTWTVEKWLLHWFEHIASPNVRYKTQTYYSTAIHKYLVPGLGAHRLEKLEPEHIERYYASLRKTGAKPSTVLQVHRTLRAALNEAEKRERLTRNPIKLVRTPRTAETEIEPLSLDDAQTILNLARTRRNGARWAIALALGLRQGETLGLKWPDVATEWHHGCPEKVPCGNKPASCPDAFPLGTLTVRRALQRHTWQHGCAPDAPCGRKRGAECPNRHGGGLVIVEPKSRAGRRVVSLPSPLARALIDHRETQAGEQATAANLWRDEGWVFAQPNGKPVDPRADYGEWKELLATAGVREARLHDARHTAATFLLVLGVSDRAAMDVMGWSKADMAKRYMHVPDEMRHKIARQIGGLLWADQDDDDEGPAGVPAPV</sequence>
<dbReference type="CDD" id="cd01189">
    <property type="entry name" value="INT_ICEBs1_C_like"/>
    <property type="match status" value="1"/>
</dbReference>
<keyword evidence="1" id="KW-0229">DNA integration</keyword>
<feature type="domain" description="Tyr recombinase" evidence="6">
    <location>
        <begin position="182"/>
        <end position="425"/>
    </location>
</feature>
<dbReference type="Proteomes" id="UP000199501">
    <property type="component" value="Unassembled WGS sequence"/>
</dbReference>
<feature type="region of interest" description="Disordered" evidence="5">
    <location>
        <begin position="1"/>
        <end position="48"/>
    </location>
</feature>
<dbReference type="RefSeq" id="WP_091449769.1">
    <property type="nucleotide sequence ID" value="NZ_FMZZ01000004.1"/>
</dbReference>
<dbReference type="GO" id="GO:0015074">
    <property type="term" value="P:DNA integration"/>
    <property type="evidence" value="ECO:0007669"/>
    <property type="project" value="UniProtKB-KW"/>
</dbReference>
<keyword evidence="9" id="KW-1185">Reference proteome</keyword>
<dbReference type="InterPro" id="IPR010998">
    <property type="entry name" value="Integrase_recombinase_N"/>
</dbReference>
<feature type="compositionally biased region" description="Basic and acidic residues" evidence="5">
    <location>
        <begin position="35"/>
        <end position="48"/>
    </location>
</feature>
<evidence type="ECO:0000313" key="8">
    <source>
        <dbReference type="EMBL" id="SDC74230.1"/>
    </source>
</evidence>
<protein>
    <submittedName>
        <fullName evidence="8">Phage integrase, N-terminal SAM-like domain</fullName>
    </submittedName>
</protein>
<evidence type="ECO:0000256" key="5">
    <source>
        <dbReference type="SAM" id="MobiDB-lite"/>
    </source>
</evidence>
<dbReference type="InterPro" id="IPR013762">
    <property type="entry name" value="Integrase-like_cat_sf"/>
</dbReference>
<evidence type="ECO:0000313" key="9">
    <source>
        <dbReference type="Proteomes" id="UP000199501"/>
    </source>
</evidence>
<dbReference type="InterPro" id="IPR002104">
    <property type="entry name" value="Integrase_catalytic"/>
</dbReference>
<dbReference type="EMBL" id="FMZZ01000004">
    <property type="protein sequence ID" value="SDC74230.1"/>
    <property type="molecule type" value="Genomic_DNA"/>
</dbReference>
<dbReference type="Pfam" id="PF00589">
    <property type="entry name" value="Phage_integrase"/>
    <property type="match status" value="1"/>
</dbReference>
<proteinExistence type="predicted"/>
<dbReference type="Gene3D" id="1.10.150.130">
    <property type="match status" value="1"/>
</dbReference>
<dbReference type="InterPro" id="IPR050090">
    <property type="entry name" value="Tyrosine_recombinase_XerCD"/>
</dbReference>
<dbReference type="Pfam" id="PF14659">
    <property type="entry name" value="Phage_int_SAM_3"/>
    <property type="match status" value="1"/>
</dbReference>
<dbReference type="InterPro" id="IPR004107">
    <property type="entry name" value="Integrase_SAM-like_N"/>
</dbReference>
<dbReference type="PANTHER" id="PTHR30349">
    <property type="entry name" value="PHAGE INTEGRASE-RELATED"/>
    <property type="match status" value="1"/>
</dbReference>
<evidence type="ECO:0000256" key="2">
    <source>
        <dbReference type="ARBA" id="ARBA00023125"/>
    </source>
</evidence>
<dbReference type="InterPro" id="IPR044068">
    <property type="entry name" value="CB"/>
</dbReference>
<gene>
    <name evidence="8" type="ORF">SAMN05216174_10481</name>
</gene>